<dbReference type="InParanoid" id="A0A4S2N3P5"/>
<feature type="region of interest" description="Disordered" evidence="1">
    <location>
        <begin position="120"/>
        <end position="142"/>
    </location>
</feature>
<proteinExistence type="predicted"/>
<evidence type="ECO:0000313" key="4">
    <source>
        <dbReference type="Proteomes" id="UP000298138"/>
    </source>
</evidence>
<evidence type="ECO:0000256" key="1">
    <source>
        <dbReference type="SAM" id="MobiDB-lite"/>
    </source>
</evidence>
<reference evidence="3 4" key="1">
    <citation type="submission" date="2019-04" db="EMBL/GenBank/DDBJ databases">
        <title>Comparative genomics and transcriptomics to analyze fruiting body development in filamentous ascomycetes.</title>
        <authorList>
            <consortium name="DOE Joint Genome Institute"/>
            <person name="Lutkenhaus R."/>
            <person name="Traeger S."/>
            <person name="Breuer J."/>
            <person name="Kuo A."/>
            <person name="Lipzen A."/>
            <person name="Pangilinan J."/>
            <person name="Dilworth D."/>
            <person name="Sandor L."/>
            <person name="Poggeler S."/>
            <person name="Barry K."/>
            <person name="Grigoriev I.V."/>
            <person name="Nowrousian M."/>
        </authorList>
    </citation>
    <scope>NUCLEOTIDE SEQUENCE [LARGE SCALE GENOMIC DNA]</scope>
    <source>
        <strain evidence="3 4">CBS 389.68</strain>
    </source>
</reference>
<feature type="signal peptide" evidence="2">
    <location>
        <begin position="1"/>
        <end position="19"/>
    </location>
</feature>
<evidence type="ECO:0000256" key="2">
    <source>
        <dbReference type="SAM" id="SignalP"/>
    </source>
</evidence>
<name>A0A4S2N3P5_9PEZI</name>
<protein>
    <submittedName>
        <fullName evidence="3">Uncharacterized protein</fullName>
    </submittedName>
</protein>
<feature type="chain" id="PRO_5020493154" evidence="2">
    <location>
        <begin position="20"/>
        <end position="156"/>
    </location>
</feature>
<accession>A0A4S2N3P5</accession>
<dbReference type="EMBL" id="ML220113">
    <property type="protein sequence ID" value="TGZ83882.1"/>
    <property type="molecule type" value="Genomic_DNA"/>
</dbReference>
<sequence>MLYAALILTLFLGLHPAAPTSETSPSAQPNPHFMAHKDIFRLETMDPVLPPLSSKLLTPIWTTLGFYTHTIKSQRGPAKREGVSAHKRVKMDEEVGDVGQGGQYTVLLSRHVEMRIQSSGRYGKNGGRRERHGRREWEGGCRRVSSSSPIRFHTAI</sequence>
<dbReference type="AlphaFoldDB" id="A0A4S2N3P5"/>
<dbReference type="Proteomes" id="UP000298138">
    <property type="component" value="Unassembled WGS sequence"/>
</dbReference>
<keyword evidence="2" id="KW-0732">Signal</keyword>
<evidence type="ECO:0000313" key="3">
    <source>
        <dbReference type="EMBL" id="TGZ83882.1"/>
    </source>
</evidence>
<organism evidence="3 4">
    <name type="scientific">Ascodesmis nigricans</name>
    <dbReference type="NCBI Taxonomy" id="341454"/>
    <lineage>
        <taxon>Eukaryota</taxon>
        <taxon>Fungi</taxon>
        <taxon>Dikarya</taxon>
        <taxon>Ascomycota</taxon>
        <taxon>Pezizomycotina</taxon>
        <taxon>Pezizomycetes</taxon>
        <taxon>Pezizales</taxon>
        <taxon>Ascodesmidaceae</taxon>
        <taxon>Ascodesmis</taxon>
    </lineage>
</organism>
<gene>
    <name evidence="3" type="ORF">EX30DRAFT_393429</name>
</gene>
<keyword evidence="4" id="KW-1185">Reference proteome</keyword>